<evidence type="ECO:0000313" key="1">
    <source>
        <dbReference type="EMBL" id="MPC89346.1"/>
    </source>
</evidence>
<comment type="caution">
    <text evidence="1">The sequence shown here is derived from an EMBL/GenBank/DDBJ whole genome shotgun (WGS) entry which is preliminary data.</text>
</comment>
<name>A0A5B7J5W7_PORTR</name>
<organism evidence="1 2">
    <name type="scientific">Portunus trituberculatus</name>
    <name type="common">Swimming crab</name>
    <name type="synonym">Neptunus trituberculatus</name>
    <dbReference type="NCBI Taxonomy" id="210409"/>
    <lineage>
        <taxon>Eukaryota</taxon>
        <taxon>Metazoa</taxon>
        <taxon>Ecdysozoa</taxon>
        <taxon>Arthropoda</taxon>
        <taxon>Crustacea</taxon>
        <taxon>Multicrustacea</taxon>
        <taxon>Malacostraca</taxon>
        <taxon>Eumalacostraca</taxon>
        <taxon>Eucarida</taxon>
        <taxon>Decapoda</taxon>
        <taxon>Pleocyemata</taxon>
        <taxon>Brachyura</taxon>
        <taxon>Eubrachyura</taxon>
        <taxon>Portunoidea</taxon>
        <taxon>Portunidae</taxon>
        <taxon>Portuninae</taxon>
        <taxon>Portunus</taxon>
    </lineage>
</organism>
<sequence>MLVSGRLSPPSPSIAGAAGPGVVMAPGVAYRGHQLVSCTPLLWVLPRAKLPVDPDHLRRTTFLESPARLALGGSLPVSLEPTVMALHKVSGVSGLPAGGN</sequence>
<gene>
    <name evidence="1" type="ORF">E2C01_084287</name>
</gene>
<accession>A0A5B7J5W7</accession>
<proteinExistence type="predicted"/>
<keyword evidence="2" id="KW-1185">Reference proteome</keyword>
<dbReference type="AlphaFoldDB" id="A0A5B7J5W7"/>
<evidence type="ECO:0000313" key="2">
    <source>
        <dbReference type="Proteomes" id="UP000324222"/>
    </source>
</evidence>
<dbReference type="Proteomes" id="UP000324222">
    <property type="component" value="Unassembled WGS sequence"/>
</dbReference>
<protein>
    <submittedName>
        <fullName evidence="1">Uncharacterized protein</fullName>
    </submittedName>
</protein>
<dbReference type="EMBL" id="VSRR010080733">
    <property type="protein sequence ID" value="MPC89346.1"/>
    <property type="molecule type" value="Genomic_DNA"/>
</dbReference>
<reference evidence="1 2" key="1">
    <citation type="submission" date="2019-05" db="EMBL/GenBank/DDBJ databases">
        <title>Another draft genome of Portunus trituberculatus and its Hox gene families provides insights of decapod evolution.</title>
        <authorList>
            <person name="Jeong J.-H."/>
            <person name="Song I."/>
            <person name="Kim S."/>
            <person name="Choi T."/>
            <person name="Kim D."/>
            <person name="Ryu S."/>
            <person name="Kim W."/>
        </authorList>
    </citation>
    <scope>NUCLEOTIDE SEQUENCE [LARGE SCALE GENOMIC DNA]</scope>
    <source>
        <tissue evidence="1">Muscle</tissue>
    </source>
</reference>